<sequence length="237" mass="26882">MAFVAHLQEFGNEHLDVDLFLDRHRFLEHRVELLLHPAQAGQHFFVAGAKAEHLAEAFVDRAVRAVAERLVFENPDRHAVGNDASHRAYRAVHVAGVEFDCAARGELFCFRKIFGEAFVNQAAHDRAALRTAHAFPGHRRACVQNRCFCHTGNLFARDAETDDGRLRGEDATERFLIGGFDLCRELRRFQLAQVRAGRFVAARNGLPVHVNRRFALTLEVVVKRLDAKVHNVQFLIE</sequence>
<comment type="caution">
    <text evidence="1">The sequence shown here is derived from an EMBL/GenBank/DDBJ whole genome shotgun (WGS) entry which is preliminary data.</text>
</comment>
<dbReference type="EMBL" id="VSSQ01039687">
    <property type="protein sequence ID" value="MPM92798.1"/>
    <property type="molecule type" value="Genomic_DNA"/>
</dbReference>
<protein>
    <submittedName>
        <fullName evidence="1">Uncharacterized protein</fullName>
    </submittedName>
</protein>
<reference evidence="1" key="1">
    <citation type="submission" date="2019-08" db="EMBL/GenBank/DDBJ databases">
        <authorList>
            <person name="Kucharzyk K."/>
            <person name="Murdoch R.W."/>
            <person name="Higgins S."/>
            <person name="Loffler F."/>
        </authorList>
    </citation>
    <scope>NUCLEOTIDE SEQUENCE</scope>
</reference>
<proteinExistence type="predicted"/>
<evidence type="ECO:0000313" key="1">
    <source>
        <dbReference type="EMBL" id="MPM92798.1"/>
    </source>
</evidence>
<organism evidence="1">
    <name type="scientific">bioreactor metagenome</name>
    <dbReference type="NCBI Taxonomy" id="1076179"/>
    <lineage>
        <taxon>unclassified sequences</taxon>
        <taxon>metagenomes</taxon>
        <taxon>ecological metagenomes</taxon>
    </lineage>
</organism>
<name>A0A645DUJ6_9ZZZZ</name>
<accession>A0A645DUJ6</accession>
<dbReference type="AlphaFoldDB" id="A0A645DUJ6"/>
<gene>
    <name evidence="1" type="ORF">SDC9_139934</name>
</gene>